<dbReference type="Gene3D" id="1.10.357.10">
    <property type="entry name" value="Tetracycline Repressor, domain 2"/>
    <property type="match status" value="1"/>
</dbReference>
<organism evidence="5 6">
    <name type="scientific">Holtiella tumoricola</name>
    <dbReference type="NCBI Taxonomy" id="3018743"/>
    <lineage>
        <taxon>Bacteria</taxon>
        <taxon>Bacillati</taxon>
        <taxon>Bacillota</taxon>
        <taxon>Clostridia</taxon>
        <taxon>Lachnospirales</taxon>
        <taxon>Cellulosilyticaceae</taxon>
        <taxon>Holtiella</taxon>
    </lineage>
</organism>
<dbReference type="RefSeq" id="WP_271013330.1">
    <property type="nucleotide sequence ID" value="NZ_JAQIFT010000063.1"/>
</dbReference>
<dbReference type="SUPFAM" id="SSF46689">
    <property type="entry name" value="Homeodomain-like"/>
    <property type="match status" value="1"/>
</dbReference>
<dbReference type="PROSITE" id="PS50977">
    <property type="entry name" value="HTH_TETR_2"/>
    <property type="match status" value="1"/>
</dbReference>
<dbReference type="Proteomes" id="UP001169242">
    <property type="component" value="Unassembled WGS sequence"/>
</dbReference>
<keyword evidence="3" id="KW-1133">Transmembrane helix</keyword>
<accession>A0AA42DQK3</accession>
<evidence type="ECO:0000256" key="1">
    <source>
        <dbReference type="ARBA" id="ARBA00023125"/>
    </source>
</evidence>
<keyword evidence="3" id="KW-0812">Transmembrane</keyword>
<dbReference type="AlphaFoldDB" id="A0AA42DQK3"/>
<dbReference type="InterPro" id="IPR050624">
    <property type="entry name" value="HTH-type_Tx_Regulator"/>
</dbReference>
<keyword evidence="6" id="KW-1185">Reference proteome</keyword>
<comment type="caution">
    <text evidence="5">The sequence shown here is derived from an EMBL/GenBank/DDBJ whole genome shotgun (WGS) entry which is preliminary data.</text>
</comment>
<evidence type="ECO:0000313" key="6">
    <source>
        <dbReference type="Proteomes" id="UP001169242"/>
    </source>
</evidence>
<feature type="transmembrane region" description="Helical" evidence="3">
    <location>
        <begin position="138"/>
        <end position="157"/>
    </location>
</feature>
<feature type="domain" description="HTH tetR-type" evidence="4">
    <location>
        <begin position="11"/>
        <end position="71"/>
    </location>
</feature>
<name>A0AA42DQK3_9FIRM</name>
<dbReference type="InterPro" id="IPR001647">
    <property type="entry name" value="HTH_TetR"/>
</dbReference>
<evidence type="ECO:0000256" key="2">
    <source>
        <dbReference type="PROSITE-ProRule" id="PRU00335"/>
    </source>
</evidence>
<protein>
    <submittedName>
        <fullName evidence="5">TetR/AcrR family transcriptional regulator</fullName>
    </submittedName>
</protein>
<dbReference type="InterPro" id="IPR009057">
    <property type="entry name" value="Homeodomain-like_sf"/>
</dbReference>
<dbReference type="InterPro" id="IPR039532">
    <property type="entry name" value="TetR_C_Firmicutes"/>
</dbReference>
<dbReference type="Pfam" id="PF00440">
    <property type="entry name" value="TetR_N"/>
    <property type="match status" value="1"/>
</dbReference>
<dbReference type="Pfam" id="PF14278">
    <property type="entry name" value="TetR_C_8"/>
    <property type="match status" value="1"/>
</dbReference>
<evidence type="ECO:0000256" key="3">
    <source>
        <dbReference type="SAM" id="Phobius"/>
    </source>
</evidence>
<gene>
    <name evidence="5" type="ORF">PBV87_18700</name>
</gene>
<dbReference type="PANTHER" id="PTHR43479">
    <property type="entry name" value="ACREF/ENVCD OPERON REPRESSOR-RELATED"/>
    <property type="match status" value="1"/>
</dbReference>
<keyword evidence="1 2" id="KW-0238">DNA-binding</keyword>
<feature type="DNA-binding region" description="H-T-H motif" evidence="2">
    <location>
        <begin position="34"/>
        <end position="53"/>
    </location>
</feature>
<dbReference type="EMBL" id="JAQIFT010000063">
    <property type="protein sequence ID" value="MDA3733514.1"/>
    <property type="molecule type" value="Genomic_DNA"/>
</dbReference>
<dbReference type="PANTHER" id="PTHR43479:SF11">
    <property type="entry name" value="ACREF_ENVCD OPERON REPRESSOR-RELATED"/>
    <property type="match status" value="1"/>
</dbReference>
<keyword evidence="3" id="KW-0472">Membrane</keyword>
<sequence>MEKKNKNQANLLAKECMVIALLQLLEVKPLSAITVSEITKKAGVSRMTYYRNYINKEDIFSSFLDDLLYNYHEEFNNLPEKGNFYDLHNLNHCFLYFEKHKTLIQALFKNGHGNIFLTSLSDYIIHKWYKESDDITRYYTLLAFAGSIFNVFVSWSLNDTTQSPEQMASIIYDIYHR</sequence>
<proteinExistence type="predicted"/>
<reference evidence="5" key="1">
    <citation type="journal article" date="2023" name="Int. J. Syst. Evol. Microbiol.">
        <title>&lt;i&gt;Holtiella tumoricola&lt;/i&gt; gen. nov. sp. nov., isolated from a human clinical sample.</title>
        <authorList>
            <person name="Allen-Vercoe E."/>
            <person name="Daigneault M.C."/>
            <person name="Vancuren S.J."/>
            <person name="Cochrane K."/>
            <person name="O'Neal L.L."/>
            <person name="Sankaranarayanan K."/>
            <person name="Lawson P.A."/>
        </authorList>
    </citation>
    <scope>NUCLEOTIDE SEQUENCE</scope>
    <source>
        <strain evidence="5">CC70A</strain>
    </source>
</reference>
<evidence type="ECO:0000313" key="5">
    <source>
        <dbReference type="EMBL" id="MDA3733514.1"/>
    </source>
</evidence>
<evidence type="ECO:0000259" key="4">
    <source>
        <dbReference type="PROSITE" id="PS50977"/>
    </source>
</evidence>
<dbReference type="GO" id="GO:0003677">
    <property type="term" value="F:DNA binding"/>
    <property type="evidence" value="ECO:0007669"/>
    <property type="project" value="UniProtKB-UniRule"/>
</dbReference>